<protein>
    <recommendedName>
        <fullName evidence="3 10">4-diphosphocytidyl-2-C-methyl-D-erythritol kinase</fullName>
        <shortName evidence="10">CMK</shortName>
        <ecNumber evidence="2 10">2.7.1.148</ecNumber>
    </recommendedName>
    <alternativeName>
        <fullName evidence="9 10">4-(cytidine-5'-diphospho)-2-C-methyl-D-erythritol kinase</fullName>
    </alternativeName>
</protein>
<evidence type="ECO:0000256" key="10">
    <source>
        <dbReference type="HAMAP-Rule" id="MF_00061"/>
    </source>
</evidence>
<dbReference type="InterPro" id="IPR013750">
    <property type="entry name" value="GHMP_kinase_C_dom"/>
</dbReference>
<keyword evidence="4 10" id="KW-0808">Transferase</keyword>
<dbReference type="InterPro" id="IPR014721">
    <property type="entry name" value="Ribsml_uS5_D2-typ_fold_subgr"/>
</dbReference>
<dbReference type="PIRSF" id="PIRSF010376">
    <property type="entry name" value="IspE"/>
    <property type="match status" value="1"/>
</dbReference>
<sequence length="280" mass="30233">MTYDFQAFPAPAKLNLMLKVVGRRPDGYHLLETVFRFIDFCDTVEIAVTDDGVVELVNPIPGVAPESDLTVRAARALQAASGSKQGARIRLAKRIPMGGGLGGGSSDAATVLLALNRLWGTRFSRERLMELGLALGADVPVFVFGRNAFATGVGEELTALELPEAWYVVIHPGVHVPTAKIFSSPLLTRDSKPSIMRTLETTQQRRNDLQAAVSAEFKEVDSAIRDLAKYGPALMTGSGSCVFLECESQDQANTVFRAVSEKYDGFVAKGLASHPMFDKA</sequence>
<dbReference type="EMBL" id="LQQU01000013">
    <property type="protein sequence ID" value="KZE33433.1"/>
    <property type="molecule type" value="Genomic_DNA"/>
</dbReference>
<dbReference type="InterPro" id="IPR004424">
    <property type="entry name" value="IspE"/>
</dbReference>
<comment type="pathway">
    <text evidence="10">Isoprenoid biosynthesis; isopentenyl diphosphate biosynthesis via DXP pathway; isopentenyl diphosphate from 1-deoxy-D-xylulose 5-phosphate: step 3/6.</text>
</comment>
<dbReference type="NCBIfam" id="TIGR00154">
    <property type="entry name" value="ispE"/>
    <property type="match status" value="1"/>
</dbReference>
<comment type="caution">
    <text evidence="13">The sequence shown here is derived from an EMBL/GenBank/DDBJ whole genome shotgun (WGS) entry which is preliminary data.</text>
</comment>
<dbReference type="RefSeq" id="WP_066610706.1">
    <property type="nucleotide sequence ID" value="NZ_LQQU01000013.1"/>
</dbReference>
<dbReference type="GO" id="GO:0016114">
    <property type="term" value="P:terpenoid biosynthetic process"/>
    <property type="evidence" value="ECO:0007669"/>
    <property type="project" value="UniProtKB-UniRule"/>
</dbReference>
<dbReference type="SUPFAM" id="SSF54211">
    <property type="entry name" value="Ribosomal protein S5 domain 2-like"/>
    <property type="match status" value="1"/>
</dbReference>
<evidence type="ECO:0000259" key="12">
    <source>
        <dbReference type="Pfam" id="PF08544"/>
    </source>
</evidence>
<dbReference type="OrthoDB" id="9809438at2"/>
<gene>
    <name evidence="13" type="primary">ipk</name>
    <name evidence="10" type="synonym">ispE</name>
    <name evidence="13" type="ORF">AVW16_07755</name>
</gene>
<dbReference type="EC" id="2.7.1.148" evidence="2 10"/>
<feature type="domain" description="GHMP kinase C-terminal" evidence="12">
    <location>
        <begin position="206"/>
        <end position="264"/>
    </location>
</feature>
<dbReference type="Proteomes" id="UP000076625">
    <property type="component" value="Unassembled WGS sequence"/>
</dbReference>
<evidence type="ECO:0000256" key="7">
    <source>
        <dbReference type="ARBA" id="ARBA00022840"/>
    </source>
</evidence>
<evidence type="ECO:0000256" key="3">
    <source>
        <dbReference type="ARBA" id="ARBA00017473"/>
    </source>
</evidence>
<feature type="domain" description="GHMP kinase N-terminal" evidence="11">
    <location>
        <begin position="69"/>
        <end position="146"/>
    </location>
</feature>
<dbReference type="PANTHER" id="PTHR43527:SF2">
    <property type="entry name" value="4-DIPHOSPHOCYTIDYL-2-C-METHYL-D-ERYTHRITOL KINASE, CHLOROPLASTIC"/>
    <property type="match status" value="1"/>
</dbReference>
<keyword evidence="6 10" id="KW-0418">Kinase</keyword>
<evidence type="ECO:0000256" key="9">
    <source>
        <dbReference type="ARBA" id="ARBA00032554"/>
    </source>
</evidence>
<evidence type="ECO:0000256" key="8">
    <source>
        <dbReference type="ARBA" id="ARBA00023229"/>
    </source>
</evidence>
<evidence type="ECO:0000256" key="2">
    <source>
        <dbReference type="ARBA" id="ARBA00012052"/>
    </source>
</evidence>
<proteinExistence type="inferred from homology"/>
<comment type="catalytic activity">
    <reaction evidence="10">
        <text>4-CDP-2-C-methyl-D-erythritol + ATP = 4-CDP-2-C-methyl-D-erythritol 2-phosphate + ADP + H(+)</text>
        <dbReference type="Rhea" id="RHEA:18437"/>
        <dbReference type="ChEBI" id="CHEBI:15378"/>
        <dbReference type="ChEBI" id="CHEBI:30616"/>
        <dbReference type="ChEBI" id="CHEBI:57823"/>
        <dbReference type="ChEBI" id="CHEBI:57919"/>
        <dbReference type="ChEBI" id="CHEBI:456216"/>
        <dbReference type="EC" id="2.7.1.148"/>
    </reaction>
</comment>
<dbReference type="SUPFAM" id="SSF55060">
    <property type="entry name" value="GHMP Kinase, C-terminal domain"/>
    <property type="match status" value="1"/>
</dbReference>
<dbReference type="Gene3D" id="3.30.70.890">
    <property type="entry name" value="GHMP kinase, C-terminal domain"/>
    <property type="match status" value="1"/>
</dbReference>
<dbReference type="InterPro" id="IPR006204">
    <property type="entry name" value="GHMP_kinase_N_dom"/>
</dbReference>
<keyword evidence="7 10" id="KW-0067">ATP-binding</keyword>
<dbReference type="InterPro" id="IPR020568">
    <property type="entry name" value="Ribosomal_Su5_D2-typ_SF"/>
</dbReference>
<reference evidence="14" key="1">
    <citation type="submission" date="2016-01" db="EMBL/GenBank/DDBJ databases">
        <title>Draft genome of Chromobacterium sp. F49.</title>
        <authorList>
            <person name="Hong K.W."/>
        </authorList>
    </citation>
    <scope>NUCLEOTIDE SEQUENCE [LARGE SCALE GENOMIC DNA]</scope>
    <source>
        <strain evidence="14">CN10</strain>
    </source>
</reference>
<evidence type="ECO:0000256" key="6">
    <source>
        <dbReference type="ARBA" id="ARBA00022777"/>
    </source>
</evidence>
<accession>A0A161SBP4</accession>
<keyword evidence="8 10" id="KW-0414">Isoprene biosynthesis</keyword>
<dbReference type="GO" id="GO:0005524">
    <property type="term" value="F:ATP binding"/>
    <property type="evidence" value="ECO:0007669"/>
    <property type="project" value="UniProtKB-UniRule"/>
</dbReference>
<comment type="function">
    <text evidence="10">Catalyzes the phosphorylation of the position 2 hydroxy group of 4-diphosphocytidyl-2C-methyl-D-erythritol.</text>
</comment>
<name>A0A161SBP4_9NEIS</name>
<evidence type="ECO:0000256" key="1">
    <source>
        <dbReference type="ARBA" id="ARBA00009684"/>
    </source>
</evidence>
<dbReference type="PANTHER" id="PTHR43527">
    <property type="entry name" value="4-DIPHOSPHOCYTIDYL-2-C-METHYL-D-ERYTHRITOL KINASE, CHLOROPLASTIC"/>
    <property type="match status" value="1"/>
</dbReference>
<dbReference type="HAMAP" id="MF_00061">
    <property type="entry name" value="IspE"/>
    <property type="match status" value="1"/>
</dbReference>
<dbReference type="UniPathway" id="UPA00056">
    <property type="reaction ID" value="UER00094"/>
</dbReference>
<dbReference type="Pfam" id="PF00288">
    <property type="entry name" value="GHMP_kinases_N"/>
    <property type="match status" value="1"/>
</dbReference>
<dbReference type="InterPro" id="IPR036554">
    <property type="entry name" value="GHMP_kinase_C_sf"/>
</dbReference>
<keyword evidence="5 10" id="KW-0547">Nucleotide-binding</keyword>
<evidence type="ECO:0000313" key="14">
    <source>
        <dbReference type="Proteomes" id="UP000076625"/>
    </source>
</evidence>
<keyword evidence="14" id="KW-1185">Reference proteome</keyword>
<dbReference type="GO" id="GO:0050515">
    <property type="term" value="F:4-(cytidine 5'-diphospho)-2-C-methyl-D-erythritol kinase activity"/>
    <property type="evidence" value="ECO:0007669"/>
    <property type="project" value="UniProtKB-UniRule"/>
</dbReference>
<dbReference type="STRING" id="1452487.AVW16_07755"/>
<feature type="active site" evidence="10">
    <location>
        <position position="13"/>
    </location>
</feature>
<organism evidence="13 14">
    <name type="scientific">Crenobacter luteus</name>
    <dbReference type="NCBI Taxonomy" id="1452487"/>
    <lineage>
        <taxon>Bacteria</taxon>
        <taxon>Pseudomonadati</taxon>
        <taxon>Pseudomonadota</taxon>
        <taxon>Betaproteobacteria</taxon>
        <taxon>Neisseriales</taxon>
        <taxon>Neisseriaceae</taxon>
        <taxon>Crenobacter</taxon>
    </lineage>
</organism>
<evidence type="ECO:0000313" key="13">
    <source>
        <dbReference type="EMBL" id="KZE33433.1"/>
    </source>
</evidence>
<dbReference type="GO" id="GO:0019288">
    <property type="term" value="P:isopentenyl diphosphate biosynthetic process, methylerythritol 4-phosphate pathway"/>
    <property type="evidence" value="ECO:0007669"/>
    <property type="project" value="UniProtKB-UniRule"/>
</dbReference>
<feature type="active site" evidence="10">
    <location>
        <position position="138"/>
    </location>
</feature>
<comment type="similarity">
    <text evidence="1 10">Belongs to the GHMP kinase family. IspE subfamily.</text>
</comment>
<dbReference type="Gene3D" id="3.30.230.10">
    <property type="match status" value="1"/>
</dbReference>
<evidence type="ECO:0000259" key="11">
    <source>
        <dbReference type="Pfam" id="PF00288"/>
    </source>
</evidence>
<evidence type="ECO:0000256" key="4">
    <source>
        <dbReference type="ARBA" id="ARBA00022679"/>
    </source>
</evidence>
<dbReference type="AlphaFoldDB" id="A0A161SBP4"/>
<feature type="binding site" evidence="10">
    <location>
        <begin position="96"/>
        <end position="106"/>
    </location>
    <ligand>
        <name>ATP</name>
        <dbReference type="ChEBI" id="CHEBI:30616"/>
    </ligand>
</feature>
<evidence type="ECO:0000256" key="5">
    <source>
        <dbReference type="ARBA" id="ARBA00022741"/>
    </source>
</evidence>
<dbReference type="Pfam" id="PF08544">
    <property type="entry name" value="GHMP_kinases_C"/>
    <property type="match status" value="1"/>
</dbReference>